<dbReference type="Pfam" id="PF22105">
    <property type="entry name" value="DUF6943"/>
    <property type="match status" value="1"/>
</dbReference>
<dbReference type="SUPFAM" id="SSF116734">
    <property type="entry name" value="DNA methylase specificity domain"/>
    <property type="match status" value="1"/>
</dbReference>
<dbReference type="Gene3D" id="3.90.220.20">
    <property type="entry name" value="DNA methylase specificity domains"/>
    <property type="match status" value="1"/>
</dbReference>
<evidence type="ECO:0000313" key="4">
    <source>
        <dbReference type="Proteomes" id="UP000316167"/>
    </source>
</evidence>
<dbReference type="AlphaFoldDB" id="A0A562SX51"/>
<sequence>MYPMVRCYHQNASIPQHSFFILCKGNNAGKPSLTPWPNSFIATCSNEEYYKFFFWLVYGLHQSGKFKVHQRGSVIPYINLEDVRTCIREVALLIHPNWQRFQEILSALEKCNQLKSNLAQQIIATENLQKALLQQYFQQIKNAPK</sequence>
<dbReference type="EMBL" id="VLLE01000002">
    <property type="protein sequence ID" value="TWI85875.1"/>
    <property type="molecule type" value="Genomic_DNA"/>
</dbReference>
<dbReference type="GO" id="GO:0009307">
    <property type="term" value="P:DNA restriction-modification system"/>
    <property type="evidence" value="ECO:0007669"/>
    <property type="project" value="UniProtKB-KW"/>
</dbReference>
<evidence type="ECO:0000256" key="2">
    <source>
        <dbReference type="ARBA" id="ARBA00023125"/>
    </source>
</evidence>
<keyword evidence="4" id="KW-1185">Reference proteome</keyword>
<comment type="caution">
    <text evidence="3">The sequence shown here is derived from an EMBL/GenBank/DDBJ whole genome shotgun (WGS) entry which is preliminary data.</text>
</comment>
<dbReference type="GO" id="GO:0003677">
    <property type="term" value="F:DNA binding"/>
    <property type="evidence" value="ECO:0007669"/>
    <property type="project" value="UniProtKB-KW"/>
</dbReference>
<evidence type="ECO:0000313" key="3">
    <source>
        <dbReference type="EMBL" id="TWI85875.1"/>
    </source>
</evidence>
<name>A0A562SX51_9BACT</name>
<dbReference type="InterPro" id="IPR044946">
    <property type="entry name" value="Restrct_endonuc_typeI_TRD_sf"/>
</dbReference>
<dbReference type="InterPro" id="IPR054223">
    <property type="entry name" value="DUF6943"/>
</dbReference>
<proteinExistence type="predicted"/>
<gene>
    <name evidence="3" type="ORF">IQ13_1044</name>
</gene>
<organism evidence="3 4">
    <name type="scientific">Lacibacter cauensis</name>
    <dbReference type="NCBI Taxonomy" id="510947"/>
    <lineage>
        <taxon>Bacteria</taxon>
        <taxon>Pseudomonadati</taxon>
        <taxon>Bacteroidota</taxon>
        <taxon>Chitinophagia</taxon>
        <taxon>Chitinophagales</taxon>
        <taxon>Chitinophagaceae</taxon>
        <taxon>Lacibacter</taxon>
    </lineage>
</organism>
<reference evidence="3 4" key="1">
    <citation type="journal article" date="2015" name="Stand. Genomic Sci.">
        <title>Genomic Encyclopedia of Bacterial and Archaeal Type Strains, Phase III: the genomes of soil and plant-associated and newly described type strains.</title>
        <authorList>
            <person name="Whitman W.B."/>
            <person name="Woyke T."/>
            <person name="Klenk H.P."/>
            <person name="Zhou Y."/>
            <person name="Lilburn T.G."/>
            <person name="Beck B.J."/>
            <person name="De Vos P."/>
            <person name="Vandamme P."/>
            <person name="Eisen J.A."/>
            <person name="Garrity G."/>
            <person name="Hugenholtz P."/>
            <person name="Kyrpides N.C."/>
        </authorList>
    </citation>
    <scope>NUCLEOTIDE SEQUENCE [LARGE SCALE GENOMIC DNA]</scope>
    <source>
        <strain evidence="3 4">CGMCC 1.7271</strain>
    </source>
</reference>
<evidence type="ECO:0000256" key="1">
    <source>
        <dbReference type="ARBA" id="ARBA00022747"/>
    </source>
</evidence>
<protein>
    <recommendedName>
        <fullName evidence="5">Type I restriction modification DNA specificity protein</fullName>
    </recommendedName>
</protein>
<evidence type="ECO:0008006" key="5">
    <source>
        <dbReference type="Google" id="ProtNLM"/>
    </source>
</evidence>
<dbReference type="Proteomes" id="UP000316167">
    <property type="component" value="Unassembled WGS sequence"/>
</dbReference>
<keyword evidence="2" id="KW-0238">DNA-binding</keyword>
<keyword evidence="1" id="KW-0680">Restriction system</keyword>
<accession>A0A562SX51</accession>